<protein>
    <submittedName>
        <fullName evidence="1">Uncharacterized protein</fullName>
    </submittedName>
</protein>
<evidence type="ECO:0000313" key="2">
    <source>
        <dbReference type="Proteomes" id="UP000653305"/>
    </source>
</evidence>
<reference evidence="1" key="1">
    <citation type="submission" date="2020-07" db="EMBL/GenBank/DDBJ databases">
        <title>Ethylene signaling mediates host invasion by parasitic plants.</title>
        <authorList>
            <person name="Yoshida S."/>
        </authorList>
    </citation>
    <scope>NUCLEOTIDE SEQUENCE</scope>
    <source>
        <strain evidence="1">Okayama</strain>
    </source>
</reference>
<gene>
    <name evidence="1" type="ORF">PHJA_001507300</name>
</gene>
<dbReference type="AlphaFoldDB" id="A0A830C3I8"/>
<sequence>MGGFVYKPVKKLKLGKLVRKIKDCLGKLCSPAAPKGGPKDEELAFTTFIIKVNPSKAGWQKRVIKLLKNCKGARFKMDGEGVVEVSVISNPMRLMKKIGKSGKVELHWIQYGQCCTNLFMPEAPKKQQQQDATKKDSNNYYYNPNYAPPHPYNNNYGYNYNNSLSLNLPPSYRGGGDYGYHYQLPEASFNPYNYAPPPRYYYYRE</sequence>
<dbReference type="OrthoDB" id="913812at2759"/>
<organism evidence="1 2">
    <name type="scientific">Phtheirospermum japonicum</name>
    <dbReference type="NCBI Taxonomy" id="374723"/>
    <lineage>
        <taxon>Eukaryota</taxon>
        <taxon>Viridiplantae</taxon>
        <taxon>Streptophyta</taxon>
        <taxon>Embryophyta</taxon>
        <taxon>Tracheophyta</taxon>
        <taxon>Spermatophyta</taxon>
        <taxon>Magnoliopsida</taxon>
        <taxon>eudicotyledons</taxon>
        <taxon>Gunneridae</taxon>
        <taxon>Pentapetalae</taxon>
        <taxon>asterids</taxon>
        <taxon>lamiids</taxon>
        <taxon>Lamiales</taxon>
        <taxon>Orobanchaceae</taxon>
        <taxon>Orobanchaceae incertae sedis</taxon>
        <taxon>Phtheirospermum</taxon>
    </lineage>
</organism>
<name>A0A830C3I8_9LAMI</name>
<comment type="caution">
    <text evidence="1">The sequence shown here is derived from an EMBL/GenBank/DDBJ whole genome shotgun (WGS) entry which is preliminary data.</text>
</comment>
<accession>A0A830C3I8</accession>
<evidence type="ECO:0000313" key="1">
    <source>
        <dbReference type="EMBL" id="GFP93629.1"/>
    </source>
</evidence>
<dbReference type="Proteomes" id="UP000653305">
    <property type="component" value="Unassembled WGS sequence"/>
</dbReference>
<proteinExistence type="predicted"/>
<dbReference type="EMBL" id="BMAC01000320">
    <property type="protein sequence ID" value="GFP93629.1"/>
    <property type="molecule type" value="Genomic_DNA"/>
</dbReference>
<keyword evidence="2" id="KW-1185">Reference proteome</keyword>